<reference evidence="2" key="1">
    <citation type="submission" date="2022-11" db="UniProtKB">
        <authorList>
            <consortium name="WormBaseParasite"/>
        </authorList>
    </citation>
    <scope>IDENTIFICATION</scope>
</reference>
<sequence>QNSTALKAVYTNRLLKDFGRAKSESKEDRAAKYDKAQRGDQDKYGFRLSSLKKQMAAHLPTNLKYLAELKAEEHKIRVFLDLLKHVSPKFTYIGEKTLGTGQCQARYHGTGADAWDIHNKNQIFKKRRAKML</sequence>
<evidence type="ECO:0000313" key="2">
    <source>
        <dbReference type="WBParaSite" id="nRc.2.0.1.t09782-RA"/>
    </source>
</evidence>
<dbReference type="AlphaFoldDB" id="A0A915I7P2"/>
<proteinExistence type="predicted"/>
<dbReference type="Proteomes" id="UP000887565">
    <property type="component" value="Unplaced"/>
</dbReference>
<organism evidence="1 2">
    <name type="scientific">Romanomermis culicivorax</name>
    <name type="common">Nematode worm</name>
    <dbReference type="NCBI Taxonomy" id="13658"/>
    <lineage>
        <taxon>Eukaryota</taxon>
        <taxon>Metazoa</taxon>
        <taxon>Ecdysozoa</taxon>
        <taxon>Nematoda</taxon>
        <taxon>Enoplea</taxon>
        <taxon>Dorylaimia</taxon>
        <taxon>Mermithida</taxon>
        <taxon>Mermithoidea</taxon>
        <taxon>Mermithidae</taxon>
        <taxon>Romanomermis</taxon>
    </lineage>
</organism>
<name>A0A915I7P2_ROMCU</name>
<accession>A0A915I7P2</accession>
<keyword evidence="1" id="KW-1185">Reference proteome</keyword>
<dbReference type="WBParaSite" id="nRc.2.0.1.t09782-RA">
    <property type="protein sequence ID" value="nRc.2.0.1.t09782-RA"/>
    <property type="gene ID" value="nRc.2.0.1.g09782"/>
</dbReference>
<evidence type="ECO:0000313" key="1">
    <source>
        <dbReference type="Proteomes" id="UP000887565"/>
    </source>
</evidence>
<protein>
    <submittedName>
        <fullName evidence="2">Uncharacterized protein</fullName>
    </submittedName>
</protein>